<dbReference type="KEGG" id="cbar:PATL70BA_2824"/>
<evidence type="ECO:0000313" key="3">
    <source>
        <dbReference type="Proteomes" id="UP000279029"/>
    </source>
</evidence>
<keyword evidence="3" id="KW-1185">Reference proteome</keyword>
<keyword evidence="1" id="KW-1133">Transmembrane helix</keyword>
<dbReference type="OrthoDB" id="5380039at2"/>
<dbReference type="EMBL" id="LR130778">
    <property type="protein sequence ID" value="VDN48730.1"/>
    <property type="molecule type" value="Genomic_DNA"/>
</dbReference>
<keyword evidence="1" id="KW-0472">Membrane</keyword>
<evidence type="ECO:0000313" key="2">
    <source>
        <dbReference type="EMBL" id="VDN48730.1"/>
    </source>
</evidence>
<accession>A0A3P7P596</accession>
<protein>
    <submittedName>
        <fullName evidence="2">Uncharacterized protein</fullName>
    </submittedName>
</protein>
<dbReference type="AlphaFoldDB" id="A0A3P7P596"/>
<gene>
    <name evidence="2" type="ORF">PATL70BA_2824</name>
</gene>
<dbReference type="Proteomes" id="UP000279029">
    <property type="component" value="Chromosome"/>
</dbReference>
<reference evidence="2 3" key="1">
    <citation type="submission" date="2018-09" db="EMBL/GenBank/DDBJ databases">
        <authorList>
            <person name="Postec A."/>
        </authorList>
    </citation>
    <scope>NUCLEOTIDE SEQUENCE [LARGE SCALE GENOMIC DNA]</scope>
    <source>
        <strain evidence="2">70B-A</strain>
    </source>
</reference>
<proteinExistence type="predicted"/>
<sequence length="292" mass="33810">MGKTSKKDRRHFRTVIKRGSIIVSIIIILFVILIQTPVYPWAKSIVVMSVYSRYESGYSLLKDKNIQIKIPGGLQTKEKDWYPFVMTFNDDRGFSGFMGEPMRMTVLYNFGHFSPLKGYASYYDIDSPYYNSFYGAYGVSKGSEEAFGFIDGEVDHEAISKVPEFDMVRLVLESIGSYDNIFEYEVISEEKAELFNEDDWLVIDAKITVNGSMHTYKKDHRAYIQYGKPPKASSVEERPAEDFAVVDMVGRIYAKHYEEKNITLFFYCITRDEAVIEAWNIDIMNQTKLIMH</sequence>
<name>A0A3P7P596_9FIRM</name>
<evidence type="ECO:0000256" key="1">
    <source>
        <dbReference type="SAM" id="Phobius"/>
    </source>
</evidence>
<keyword evidence="1" id="KW-0812">Transmembrane</keyword>
<organism evidence="2 3">
    <name type="scientific">Petrocella atlantisensis</name>
    <dbReference type="NCBI Taxonomy" id="2173034"/>
    <lineage>
        <taxon>Bacteria</taxon>
        <taxon>Bacillati</taxon>
        <taxon>Bacillota</taxon>
        <taxon>Clostridia</taxon>
        <taxon>Lachnospirales</taxon>
        <taxon>Vallitaleaceae</taxon>
        <taxon>Petrocella</taxon>
    </lineage>
</organism>
<feature type="transmembrane region" description="Helical" evidence="1">
    <location>
        <begin position="21"/>
        <end position="42"/>
    </location>
</feature>
<dbReference type="RefSeq" id="WP_125137821.1">
    <property type="nucleotide sequence ID" value="NZ_LR130778.1"/>
</dbReference>